<evidence type="ECO:0000256" key="2">
    <source>
        <dbReference type="ARBA" id="ARBA00022729"/>
    </source>
</evidence>
<keyword evidence="3" id="KW-0677">Repeat</keyword>
<gene>
    <name evidence="9" type="ORF">pipiens_005536</name>
</gene>
<accession>A0ABD1DVT1</accession>
<keyword evidence="4" id="KW-1015">Disulfide bond</keyword>
<evidence type="ECO:0000259" key="8">
    <source>
        <dbReference type="PROSITE" id="PS50940"/>
    </source>
</evidence>
<protein>
    <recommendedName>
        <fullName evidence="8">Chitin-binding type-2 domain-containing protein</fullName>
    </recommendedName>
</protein>
<organism evidence="9 10">
    <name type="scientific">Culex pipiens pipiens</name>
    <name type="common">Northern house mosquito</name>
    <dbReference type="NCBI Taxonomy" id="38569"/>
    <lineage>
        <taxon>Eukaryota</taxon>
        <taxon>Metazoa</taxon>
        <taxon>Ecdysozoa</taxon>
        <taxon>Arthropoda</taxon>
        <taxon>Hexapoda</taxon>
        <taxon>Insecta</taxon>
        <taxon>Pterygota</taxon>
        <taxon>Neoptera</taxon>
        <taxon>Endopterygota</taxon>
        <taxon>Diptera</taxon>
        <taxon>Nematocera</taxon>
        <taxon>Culicoidea</taxon>
        <taxon>Culicidae</taxon>
        <taxon>Culicinae</taxon>
        <taxon>Culicini</taxon>
        <taxon>Culex</taxon>
        <taxon>Culex</taxon>
    </lineage>
</organism>
<proteinExistence type="predicted"/>
<keyword evidence="2 7" id="KW-0732">Signal</keyword>
<keyword evidence="10" id="KW-1185">Reference proteome</keyword>
<feature type="region of interest" description="Disordered" evidence="6">
    <location>
        <begin position="396"/>
        <end position="421"/>
    </location>
</feature>
<evidence type="ECO:0000313" key="9">
    <source>
        <dbReference type="EMBL" id="KAL1403842.1"/>
    </source>
</evidence>
<dbReference type="Gene3D" id="3.20.20.80">
    <property type="entry name" value="Glycosidases"/>
    <property type="match status" value="1"/>
</dbReference>
<dbReference type="PANTHER" id="PTHR23301:SF0">
    <property type="entry name" value="CHITIN-BINDING TYPE-2 DOMAIN-CONTAINING PROTEIN-RELATED"/>
    <property type="match status" value="1"/>
</dbReference>
<feature type="domain" description="Chitin-binding type-2" evidence="8">
    <location>
        <begin position="471"/>
        <end position="527"/>
    </location>
</feature>
<feature type="compositionally biased region" description="Low complexity" evidence="6">
    <location>
        <begin position="396"/>
        <end position="417"/>
    </location>
</feature>
<evidence type="ECO:0000256" key="1">
    <source>
        <dbReference type="ARBA" id="ARBA00022669"/>
    </source>
</evidence>
<dbReference type="SUPFAM" id="SSF57625">
    <property type="entry name" value="Invertebrate chitin-binding proteins"/>
    <property type="match status" value="6"/>
</dbReference>
<dbReference type="InterPro" id="IPR002557">
    <property type="entry name" value="Chitin-bd_dom"/>
</dbReference>
<evidence type="ECO:0000256" key="7">
    <source>
        <dbReference type="SAM" id="SignalP"/>
    </source>
</evidence>
<keyword evidence="5" id="KW-0325">Glycoprotein</keyword>
<evidence type="ECO:0000256" key="3">
    <source>
        <dbReference type="ARBA" id="ARBA00022737"/>
    </source>
</evidence>
<evidence type="ECO:0000313" key="10">
    <source>
        <dbReference type="Proteomes" id="UP001562425"/>
    </source>
</evidence>
<keyword evidence="1" id="KW-0147">Chitin-binding</keyword>
<dbReference type="Proteomes" id="UP001562425">
    <property type="component" value="Unassembled WGS sequence"/>
</dbReference>
<feature type="domain" description="Chitin-binding type-2" evidence="8">
    <location>
        <begin position="247"/>
        <end position="303"/>
    </location>
</feature>
<evidence type="ECO:0000256" key="5">
    <source>
        <dbReference type="ARBA" id="ARBA00023180"/>
    </source>
</evidence>
<dbReference type="PANTHER" id="PTHR23301">
    <property type="entry name" value="CHITIN BINDING PERITROPHIN-A"/>
    <property type="match status" value="1"/>
</dbReference>
<feature type="domain" description="Chitin-binding type-2" evidence="8">
    <location>
        <begin position="19"/>
        <end position="76"/>
    </location>
</feature>
<dbReference type="PROSITE" id="PS50940">
    <property type="entry name" value="CHIT_BIND_II"/>
    <property type="match status" value="6"/>
</dbReference>
<dbReference type="InterPro" id="IPR036508">
    <property type="entry name" value="Chitin-bd_dom_sf"/>
</dbReference>
<dbReference type="Pfam" id="PF01607">
    <property type="entry name" value="CBM_14"/>
    <property type="match status" value="6"/>
</dbReference>
<feature type="domain" description="Chitin-binding type-2" evidence="8">
    <location>
        <begin position="159"/>
        <end position="217"/>
    </location>
</feature>
<reference evidence="9 10" key="1">
    <citation type="submission" date="2024-05" db="EMBL/GenBank/DDBJ databases">
        <title>Culex pipiens pipiens assembly and annotation.</title>
        <authorList>
            <person name="Alout H."/>
            <person name="Durand T."/>
        </authorList>
    </citation>
    <scope>NUCLEOTIDE SEQUENCE [LARGE SCALE GENOMIC DNA]</scope>
    <source>
        <strain evidence="9">HA-2024</strain>
        <tissue evidence="9">Whole body</tissue>
    </source>
</reference>
<dbReference type="Gene3D" id="2.170.140.10">
    <property type="entry name" value="Chitin binding domain"/>
    <property type="match status" value="5"/>
</dbReference>
<feature type="domain" description="Chitin-binding type-2" evidence="8">
    <location>
        <begin position="100"/>
        <end position="158"/>
    </location>
</feature>
<dbReference type="InterPro" id="IPR051940">
    <property type="entry name" value="Chitin_bind-dev_reg"/>
</dbReference>
<name>A0ABD1DVT1_CULPP</name>
<feature type="region of interest" description="Disordered" evidence="6">
    <location>
        <begin position="77"/>
        <end position="106"/>
    </location>
</feature>
<feature type="signal peptide" evidence="7">
    <location>
        <begin position="1"/>
        <end position="19"/>
    </location>
</feature>
<comment type="caution">
    <text evidence="9">The sequence shown here is derived from an EMBL/GenBank/DDBJ whole genome shotgun (WGS) entry which is preliminary data.</text>
</comment>
<dbReference type="SMART" id="SM00494">
    <property type="entry name" value="ChtBD2"/>
    <property type="match status" value="6"/>
</dbReference>
<feature type="domain" description="Chitin-binding type-2" evidence="8">
    <location>
        <begin position="331"/>
        <end position="388"/>
    </location>
</feature>
<dbReference type="EMBL" id="JBEHCU010001084">
    <property type="protein sequence ID" value="KAL1403842.1"/>
    <property type="molecule type" value="Genomic_DNA"/>
</dbReference>
<evidence type="ECO:0000256" key="6">
    <source>
        <dbReference type="SAM" id="MobiDB-lite"/>
    </source>
</evidence>
<feature type="chain" id="PRO_5044830975" description="Chitin-binding type-2 domain-containing protein" evidence="7">
    <location>
        <begin position="20"/>
        <end position="527"/>
    </location>
</feature>
<feature type="compositionally biased region" description="Polar residues" evidence="6">
    <location>
        <begin position="79"/>
        <end position="106"/>
    </location>
</feature>
<evidence type="ECO:0000256" key="4">
    <source>
        <dbReference type="ARBA" id="ARBA00023157"/>
    </source>
</evidence>
<dbReference type="AlphaFoldDB" id="A0ABD1DVT1"/>
<sequence>MKTIVSLAILVAFVATASANRCANEPEGTVLPSRECQFYVLCQGGREHQVRCQPMGTFFDVRRFECDSRPNVECWNGGDISTTERPGNPGNETSTPTPQRNRCNDQPNDTLLPSLNDCSFFVTCQDGLEMELECRPEGTKFDHVREVCDHPENVECYNPDRCELEEDGSIIPAETCTNFHICRNGVKSDEITCVPEGTLFDYNRRVCDHPENVVCWGDEAEVTEPTTEGSGTTLEPTRPPVPEDIPSDICRGIVIDILPHPGDCTQFVVCVLGQPSVDSCPPDFIFYPQIGVCGYGNTETCDIDPRWLEDYLREQERLEALAMISALPRSTNRCANEPSGTILPSLQCQFYVVCQNGQEHQVRCQPMGTFFDVNRMVCDSRPSVTCWDGVVTTTTTTTTTTEAPVTTEESTTEATETTPEEIVTEESTTEEVITEEATTEEVPEETTVEEIVTEESTTGEPATTVAPPNFTEMCRGVVVDILPHPTDCTQFVVCVMGRYQLEQCDEGHIFYPMVRVCGVGNPDQCEA</sequence>
<dbReference type="GO" id="GO:0008061">
    <property type="term" value="F:chitin binding"/>
    <property type="evidence" value="ECO:0007669"/>
    <property type="project" value="UniProtKB-KW"/>
</dbReference>